<reference evidence="1" key="2">
    <citation type="submission" date="2021-04" db="EMBL/GenBank/DDBJ databases">
        <authorList>
            <person name="Gilroy R."/>
        </authorList>
    </citation>
    <scope>NUCLEOTIDE SEQUENCE</scope>
    <source>
        <strain evidence="1">A5-1222</strain>
    </source>
</reference>
<dbReference type="AlphaFoldDB" id="A0A9E2KW33"/>
<protein>
    <submittedName>
        <fullName evidence="1">BMP family ABC transporter substrate-binding protein</fullName>
    </submittedName>
</protein>
<sequence>MIKKAFWLVPSILIGTGAIAGGITAGYIVNSKSVFNELRTYTATPTSASNDGLIQSYLAAAVNGTKLISAPGYTHTSPITQALSITKQENSAIYKYMNNLGFLLLDDIYGKPIFKGNQIDNTVSQPLWTTNVASAQFRTDLGTFLVGIALGEFLNEYQYYFSDDEDHKLTYATYGGSNFSSVTGFMGGLQRGVNFFNEYIVPYAKTVDGRPYMKIEQIFLGEGELQNFAGGFGTTDGNTLINAFLNKKVDALMPVAGDQTTQAVRMIKQLNLRTIVIGVDSASELNTNSNQSLPVSGYKEINGTTAIGGTNNIIQFSSLKKLDQMTYEIANNINQNIVKPQNGGTIGGFGYHSLGNLENNCVGPSNPGYQYFTRAMKLFMASYNLDYDNPQANLTFSSQSNITDSELTKIFAIPNSNNQTNIPNTEEYNKYYSNDYYNKYVQVLMQTNVYKSLDLSENKNYNIPNSNLVCSYADIPNSGSEMMPLDMNKIDQWYNANLTTGNPTDDAQRLASIKEWFKENEQTINIRKKFNLENQLEKIKWEENNSIIKVALNAPTISLLDKSFNESAFDGLILYWKSKGVIIKKP</sequence>
<organism evidence="1 2">
    <name type="scientific">Candidatus Ureaplasma intestinipullorum</name>
    <dbReference type="NCBI Taxonomy" id="2838770"/>
    <lineage>
        <taxon>Bacteria</taxon>
        <taxon>Bacillati</taxon>
        <taxon>Mycoplasmatota</taxon>
        <taxon>Mycoplasmoidales</taxon>
        <taxon>Mycoplasmoidaceae</taxon>
        <taxon>Ureaplasma</taxon>
    </lineage>
</organism>
<evidence type="ECO:0000313" key="2">
    <source>
        <dbReference type="Proteomes" id="UP000824247"/>
    </source>
</evidence>
<gene>
    <name evidence="1" type="ORF">H9897_00015</name>
</gene>
<dbReference type="Proteomes" id="UP000824247">
    <property type="component" value="Unassembled WGS sequence"/>
</dbReference>
<dbReference type="InterPro" id="IPR050957">
    <property type="entry name" value="BMP_lipoprotein"/>
</dbReference>
<proteinExistence type="predicted"/>
<dbReference type="EMBL" id="JAHLFM010000001">
    <property type="protein sequence ID" value="MBU3830535.1"/>
    <property type="molecule type" value="Genomic_DNA"/>
</dbReference>
<dbReference type="PANTHER" id="PTHR34296">
    <property type="entry name" value="TRANSCRIPTIONAL ACTIVATOR PROTEIN MED"/>
    <property type="match status" value="1"/>
</dbReference>
<comment type="caution">
    <text evidence="1">The sequence shown here is derived from an EMBL/GenBank/DDBJ whole genome shotgun (WGS) entry which is preliminary data.</text>
</comment>
<accession>A0A9E2KW33</accession>
<evidence type="ECO:0000313" key="1">
    <source>
        <dbReference type="EMBL" id="MBU3830535.1"/>
    </source>
</evidence>
<reference evidence="1" key="1">
    <citation type="journal article" date="2021" name="PeerJ">
        <title>Extensive microbial diversity within the chicken gut microbiome revealed by metagenomics and culture.</title>
        <authorList>
            <person name="Gilroy R."/>
            <person name="Ravi A."/>
            <person name="Getino M."/>
            <person name="Pursley I."/>
            <person name="Horton D.L."/>
            <person name="Alikhan N.F."/>
            <person name="Baker D."/>
            <person name="Gharbi K."/>
            <person name="Hall N."/>
            <person name="Watson M."/>
            <person name="Adriaenssens E.M."/>
            <person name="Foster-Nyarko E."/>
            <person name="Jarju S."/>
            <person name="Secka A."/>
            <person name="Antonio M."/>
            <person name="Oren A."/>
            <person name="Chaudhuri R.R."/>
            <person name="La Ragione R."/>
            <person name="Hildebrand F."/>
            <person name="Pallen M.J."/>
        </authorList>
    </citation>
    <scope>NUCLEOTIDE SEQUENCE</scope>
    <source>
        <strain evidence="1">A5-1222</strain>
    </source>
</reference>
<dbReference type="Gene3D" id="3.40.50.2300">
    <property type="match status" value="1"/>
</dbReference>
<name>A0A9E2KW33_9BACT</name>
<dbReference type="PANTHER" id="PTHR34296:SF2">
    <property type="entry name" value="ABC TRANSPORTER GUANOSINE-BINDING PROTEIN NUPN"/>
    <property type="match status" value="1"/>
</dbReference>